<dbReference type="InterPro" id="IPR009057">
    <property type="entry name" value="Homeodomain-like_sf"/>
</dbReference>
<evidence type="ECO:0000256" key="2">
    <source>
        <dbReference type="ARBA" id="ARBA00022473"/>
    </source>
</evidence>
<evidence type="ECO:0000256" key="6">
    <source>
        <dbReference type="ARBA" id="ARBA00023163"/>
    </source>
</evidence>
<dbReference type="PANTHER" id="PTHR46294">
    <property type="entry name" value="SEGMENTATION PROTEIN EVEN-SKIPPED"/>
    <property type="match status" value="1"/>
</dbReference>
<keyword evidence="12" id="KW-0732">Signal</keyword>
<feature type="compositionally biased region" description="Basic and acidic residues" evidence="11">
    <location>
        <begin position="169"/>
        <end position="185"/>
    </location>
</feature>
<dbReference type="SMART" id="SM00389">
    <property type="entry name" value="HOX"/>
    <property type="match status" value="1"/>
</dbReference>
<evidence type="ECO:0000313" key="14">
    <source>
        <dbReference type="EMBL" id="KAK7938486.1"/>
    </source>
</evidence>
<evidence type="ECO:0000256" key="11">
    <source>
        <dbReference type="SAM" id="MobiDB-lite"/>
    </source>
</evidence>
<reference evidence="15" key="1">
    <citation type="submission" date="2024-04" db="EMBL/GenBank/DDBJ databases">
        <title>Salinicola lusitanus LLJ914,a marine bacterium isolated from the Okinawa Trough.</title>
        <authorList>
            <person name="Li J."/>
        </authorList>
    </citation>
    <scope>NUCLEOTIDE SEQUENCE [LARGE SCALE GENOMIC DNA]</scope>
</reference>
<comment type="subcellular location">
    <subcellularLocation>
        <location evidence="1 9 10">Nucleus</location>
    </subcellularLocation>
</comment>
<keyword evidence="15" id="KW-1185">Reference proteome</keyword>
<evidence type="ECO:0000256" key="10">
    <source>
        <dbReference type="RuleBase" id="RU000682"/>
    </source>
</evidence>
<evidence type="ECO:0000256" key="8">
    <source>
        <dbReference type="ARBA" id="ARBA00038449"/>
    </source>
</evidence>
<comment type="similarity">
    <text evidence="8">Belongs to the even-skipped homeobox family.</text>
</comment>
<dbReference type="SUPFAM" id="SSF46689">
    <property type="entry name" value="Homeodomain-like"/>
    <property type="match status" value="1"/>
</dbReference>
<evidence type="ECO:0000256" key="3">
    <source>
        <dbReference type="ARBA" id="ARBA00023015"/>
    </source>
</evidence>
<dbReference type="CDD" id="cd00086">
    <property type="entry name" value="homeodomain"/>
    <property type="match status" value="1"/>
</dbReference>
<keyword evidence="6" id="KW-0804">Transcription</keyword>
<feature type="chain" id="PRO_5043900723" description="Homeobox domain-containing protein" evidence="12">
    <location>
        <begin position="17"/>
        <end position="381"/>
    </location>
</feature>
<dbReference type="InterPro" id="IPR017970">
    <property type="entry name" value="Homeobox_CS"/>
</dbReference>
<feature type="DNA-binding region" description="Homeobox" evidence="9">
    <location>
        <begin position="241"/>
        <end position="300"/>
    </location>
</feature>
<dbReference type="Gene3D" id="1.10.10.60">
    <property type="entry name" value="Homeodomain-like"/>
    <property type="match status" value="1"/>
</dbReference>
<feature type="signal peptide" evidence="12">
    <location>
        <begin position="1"/>
        <end position="16"/>
    </location>
</feature>
<evidence type="ECO:0000259" key="13">
    <source>
        <dbReference type="PROSITE" id="PS50071"/>
    </source>
</evidence>
<feature type="domain" description="Homeobox" evidence="13">
    <location>
        <begin position="239"/>
        <end position="299"/>
    </location>
</feature>
<evidence type="ECO:0000256" key="5">
    <source>
        <dbReference type="ARBA" id="ARBA00023155"/>
    </source>
</evidence>
<dbReference type="InterPro" id="IPR052002">
    <property type="entry name" value="Even-skipped_HD"/>
</dbReference>
<dbReference type="InterPro" id="IPR020479">
    <property type="entry name" value="HD_metazoa"/>
</dbReference>
<dbReference type="PANTHER" id="PTHR46294:SF3">
    <property type="entry name" value="EVEN-SKIPPED-LIKE1"/>
    <property type="match status" value="1"/>
</dbReference>
<dbReference type="Pfam" id="PF00046">
    <property type="entry name" value="Homeodomain"/>
    <property type="match status" value="1"/>
</dbReference>
<evidence type="ECO:0000256" key="1">
    <source>
        <dbReference type="ARBA" id="ARBA00004123"/>
    </source>
</evidence>
<evidence type="ECO:0000256" key="7">
    <source>
        <dbReference type="ARBA" id="ARBA00023242"/>
    </source>
</evidence>
<dbReference type="EMBL" id="JBBPFD010000002">
    <property type="protein sequence ID" value="KAK7938486.1"/>
    <property type="molecule type" value="Genomic_DNA"/>
</dbReference>
<dbReference type="PRINTS" id="PR00024">
    <property type="entry name" value="HOMEOBOX"/>
</dbReference>
<dbReference type="GO" id="GO:0000981">
    <property type="term" value="F:DNA-binding transcription factor activity, RNA polymerase II-specific"/>
    <property type="evidence" value="ECO:0007669"/>
    <property type="project" value="InterPro"/>
</dbReference>
<dbReference type="PROSITE" id="PS00027">
    <property type="entry name" value="HOMEOBOX_1"/>
    <property type="match status" value="1"/>
</dbReference>
<gene>
    <name evidence="14" type="ORF">WMY93_001812</name>
</gene>
<keyword evidence="3" id="KW-0805">Transcription regulation</keyword>
<proteinExistence type="inferred from homology"/>
<evidence type="ECO:0000256" key="9">
    <source>
        <dbReference type="PROSITE-ProRule" id="PRU00108"/>
    </source>
</evidence>
<dbReference type="AlphaFoldDB" id="A0AAW0PRU5"/>
<evidence type="ECO:0000256" key="4">
    <source>
        <dbReference type="ARBA" id="ARBA00023125"/>
    </source>
</evidence>
<protein>
    <recommendedName>
        <fullName evidence="13">Homeobox domain-containing protein</fullName>
    </recommendedName>
</protein>
<dbReference type="InterPro" id="IPR001356">
    <property type="entry name" value="HD"/>
</dbReference>
<keyword evidence="4 9" id="KW-0238">DNA-binding</keyword>
<comment type="caution">
    <text evidence="14">The sequence shown here is derived from an EMBL/GenBank/DDBJ whole genome shotgun (WGS) entry which is preliminary data.</text>
</comment>
<feature type="compositionally biased region" description="Polar residues" evidence="11">
    <location>
        <begin position="130"/>
        <end position="141"/>
    </location>
</feature>
<dbReference type="GO" id="GO:0000978">
    <property type="term" value="F:RNA polymerase II cis-regulatory region sequence-specific DNA binding"/>
    <property type="evidence" value="ECO:0007669"/>
    <property type="project" value="TreeGrafter"/>
</dbReference>
<keyword evidence="7 9" id="KW-0539">Nucleus</keyword>
<keyword evidence="5 9" id="KW-0371">Homeobox</keyword>
<keyword evidence="2" id="KW-0217">Developmental protein</keyword>
<dbReference type="Proteomes" id="UP001460270">
    <property type="component" value="Unassembled WGS sequence"/>
</dbReference>
<dbReference type="PROSITE" id="PS50071">
    <property type="entry name" value="HOMEOBOX_2"/>
    <property type="match status" value="1"/>
</dbReference>
<accession>A0AAW0PRU5</accession>
<feature type="region of interest" description="Disordered" evidence="11">
    <location>
        <begin position="130"/>
        <end position="185"/>
    </location>
</feature>
<evidence type="ECO:0000256" key="12">
    <source>
        <dbReference type="SAM" id="SignalP"/>
    </source>
</evidence>
<dbReference type="GO" id="GO:0005634">
    <property type="term" value="C:nucleus"/>
    <property type="evidence" value="ECO:0007669"/>
    <property type="project" value="UniProtKB-SubCell"/>
</dbReference>
<sequence length="381" mass="42728">MYVAIVCLLSPHYVSSLLTVSPLSSLVSSLLSPLSSLCLLSPHYVSSLLTMSLSPHILSPLLSPLSHMSPLSSLSHVSSLSPHYVSLSPHDLEQRKQGWKKEAWKQKYDQATLSSIFMVHEAPPALLRRSCNNEPLTSNAAEISPEQRTHKSSRRTGRSTSGTHTRSRSTRERHHELGRDGTHGDCFARERTGKCTERRFEESARGKIMFLSEERNTHALPQQSQEEGTCTRGAALLVDSARRHRTAFTRAQLSRLEHEYVKESYVSRARRCELATALQLPETTIKVWFQNRRMKDKRQRHTLPWPLPLMDPMGALLLSRTPASYPLLPHPLPHLPLPYSPLPLPAHSPYSAPLRLAPFSGRALYPAASWDTLCPAPVLCV</sequence>
<name>A0AAW0PRU5_9GOBI</name>
<organism evidence="14 15">
    <name type="scientific">Mugilogobius chulae</name>
    <name type="common">yellowstripe goby</name>
    <dbReference type="NCBI Taxonomy" id="88201"/>
    <lineage>
        <taxon>Eukaryota</taxon>
        <taxon>Metazoa</taxon>
        <taxon>Chordata</taxon>
        <taxon>Craniata</taxon>
        <taxon>Vertebrata</taxon>
        <taxon>Euteleostomi</taxon>
        <taxon>Actinopterygii</taxon>
        <taxon>Neopterygii</taxon>
        <taxon>Teleostei</taxon>
        <taxon>Neoteleostei</taxon>
        <taxon>Acanthomorphata</taxon>
        <taxon>Gobiaria</taxon>
        <taxon>Gobiiformes</taxon>
        <taxon>Gobioidei</taxon>
        <taxon>Gobiidae</taxon>
        <taxon>Gobionellinae</taxon>
        <taxon>Mugilogobius</taxon>
    </lineage>
</organism>
<evidence type="ECO:0000313" key="15">
    <source>
        <dbReference type="Proteomes" id="UP001460270"/>
    </source>
</evidence>